<dbReference type="AlphaFoldDB" id="A0A3B6C1C5"/>
<dbReference type="Gramene" id="TraesMAC2B03G00841480.1">
    <property type="protein sequence ID" value="TraesMAC2B03G00841480.1.CDS1"/>
    <property type="gene ID" value="TraesMAC2B03G00841480"/>
</dbReference>
<dbReference type="GO" id="GO:0043531">
    <property type="term" value="F:ADP binding"/>
    <property type="evidence" value="ECO:0007669"/>
    <property type="project" value="InterPro"/>
</dbReference>
<proteinExistence type="inferred from homology"/>
<dbReference type="Gramene" id="TraesWEE_scaffold_071395_01G000100.1">
    <property type="protein sequence ID" value="TraesWEE_scaffold_071395_01G000100.1"/>
    <property type="gene ID" value="TraesWEE_scaffold_071395_01G000100"/>
</dbReference>
<evidence type="ECO:0000259" key="6">
    <source>
        <dbReference type="Pfam" id="PF00931"/>
    </source>
</evidence>
<dbReference type="OrthoDB" id="598235at2759"/>
<reference evidence="8" key="2">
    <citation type="submission" date="2018-10" db="UniProtKB">
        <authorList>
            <consortium name="EnsemblPlants"/>
        </authorList>
    </citation>
    <scope>IDENTIFICATION</scope>
</reference>
<evidence type="ECO:0000256" key="3">
    <source>
        <dbReference type="ARBA" id="ARBA00022737"/>
    </source>
</evidence>
<dbReference type="InterPro" id="IPR041118">
    <property type="entry name" value="Rx_N"/>
</dbReference>
<dbReference type="Gene3D" id="3.40.50.300">
    <property type="entry name" value="P-loop containing nucleotide triphosphate hydrolases"/>
    <property type="match status" value="1"/>
</dbReference>
<dbReference type="PANTHER" id="PTHR19338:SF63">
    <property type="entry name" value="NB-ARC DOMAIN-CONTAINING PROTEIN"/>
    <property type="match status" value="1"/>
</dbReference>
<evidence type="ECO:0000256" key="2">
    <source>
        <dbReference type="ARBA" id="ARBA00022614"/>
    </source>
</evidence>
<dbReference type="GO" id="GO:0006952">
    <property type="term" value="P:defense response"/>
    <property type="evidence" value="ECO:0007669"/>
    <property type="project" value="UniProtKB-KW"/>
</dbReference>
<dbReference type="PaxDb" id="4565-Traes_2BS_12F08B556.2"/>
<dbReference type="Gramene" id="TraesCS2B03G0175700.1">
    <property type="protein sequence ID" value="TraesCS2B03G0175700.1.CDS1"/>
    <property type="gene ID" value="TraesCS2B03G0175700"/>
</dbReference>
<keyword evidence="9" id="KW-1185">Reference proteome</keyword>
<evidence type="ECO:0000313" key="8">
    <source>
        <dbReference type="EnsemblPlants" id="TraesCS2B02G078000.1.cds1"/>
    </source>
</evidence>
<dbReference type="Pfam" id="PF00931">
    <property type="entry name" value="NB-ARC"/>
    <property type="match status" value="1"/>
</dbReference>
<dbReference type="PRINTS" id="PR00364">
    <property type="entry name" value="DISEASERSIST"/>
</dbReference>
<dbReference type="Gramene" id="TraesSTA2B03G00844590.1">
    <property type="protein sequence ID" value="TraesSTA2B03G00844590.1.CDS1"/>
    <property type="gene ID" value="TraesSTA2B03G00844590"/>
</dbReference>
<dbReference type="FunFam" id="3.40.50.300:FF:001091">
    <property type="entry name" value="Probable disease resistance protein At1g61300"/>
    <property type="match status" value="1"/>
</dbReference>
<dbReference type="Gramene" id="TraesLAC2B03G00840730.1">
    <property type="protein sequence ID" value="TraesLAC2B03G00840730.1.CDS1"/>
    <property type="gene ID" value="TraesLAC2B03G00840730"/>
</dbReference>
<keyword evidence="3" id="KW-0677">Repeat</keyword>
<keyword evidence="4" id="KW-0547">Nucleotide-binding</keyword>
<dbReference type="GeneID" id="123040337"/>
<dbReference type="Gramene" id="TraesKAR2B01G0041470.1">
    <property type="protein sequence ID" value="cds.TraesKAR2B01G0041470.1"/>
    <property type="gene ID" value="TraesKAR2B01G0041470"/>
</dbReference>
<dbReference type="Gene3D" id="1.20.5.4130">
    <property type="match status" value="1"/>
</dbReference>
<evidence type="ECO:0000259" key="7">
    <source>
        <dbReference type="Pfam" id="PF18052"/>
    </source>
</evidence>
<comment type="similarity">
    <text evidence="1">Belongs to the disease resistance NB-LRR family.</text>
</comment>
<organism evidence="8">
    <name type="scientific">Triticum aestivum</name>
    <name type="common">Wheat</name>
    <dbReference type="NCBI Taxonomy" id="4565"/>
    <lineage>
        <taxon>Eukaryota</taxon>
        <taxon>Viridiplantae</taxon>
        <taxon>Streptophyta</taxon>
        <taxon>Embryophyta</taxon>
        <taxon>Tracheophyta</taxon>
        <taxon>Spermatophyta</taxon>
        <taxon>Magnoliopsida</taxon>
        <taxon>Liliopsida</taxon>
        <taxon>Poales</taxon>
        <taxon>Poaceae</taxon>
        <taxon>BOP clade</taxon>
        <taxon>Pooideae</taxon>
        <taxon>Triticodae</taxon>
        <taxon>Triticeae</taxon>
        <taxon>Triticinae</taxon>
        <taxon>Triticum</taxon>
    </lineage>
</organism>
<accession>A0A3B6C1C5</accession>
<dbReference type="RefSeq" id="XP_044319147.1">
    <property type="nucleotide sequence ID" value="XM_044463212.1"/>
</dbReference>
<dbReference type="Pfam" id="PF18052">
    <property type="entry name" value="Rx_N"/>
    <property type="match status" value="1"/>
</dbReference>
<name>A0A3B6C1C5_WHEAT</name>
<dbReference type="STRING" id="4565.A0A3B6C1C5"/>
<evidence type="ECO:0000256" key="5">
    <source>
        <dbReference type="ARBA" id="ARBA00022821"/>
    </source>
</evidence>
<gene>
    <name evidence="8" type="primary">LOC123040337</name>
</gene>
<dbReference type="SMR" id="A0A3B6C1C5"/>
<dbReference type="Gramene" id="TraesCS2B02G078000.1">
    <property type="protein sequence ID" value="TraesCS2B02G078000.1.cds1"/>
    <property type="gene ID" value="TraesCS2B02G078000"/>
</dbReference>
<dbReference type="Gramene" id="TraesJAG2B03G00844320.1">
    <property type="protein sequence ID" value="TraesJAG2B03G00844320.1.CDS1"/>
    <property type="gene ID" value="TraesJAG2B03G00844320"/>
</dbReference>
<dbReference type="InterPro" id="IPR038005">
    <property type="entry name" value="RX-like_CC"/>
</dbReference>
<dbReference type="Proteomes" id="UP000019116">
    <property type="component" value="Chromosome 2B"/>
</dbReference>
<keyword evidence="2" id="KW-0433">Leucine-rich repeat</keyword>
<dbReference type="OMA" id="MHANTSI"/>
<dbReference type="CDD" id="cd14798">
    <property type="entry name" value="RX-CC_like"/>
    <property type="match status" value="1"/>
</dbReference>
<dbReference type="Gramene" id="TraesCAD_scaffold_024237_01G000100.1">
    <property type="protein sequence ID" value="TraesCAD_scaffold_024237_01G000100.1"/>
    <property type="gene ID" value="TraesCAD_scaffold_024237_01G000100"/>
</dbReference>
<dbReference type="InterPro" id="IPR027417">
    <property type="entry name" value="P-loop_NTPase"/>
</dbReference>
<dbReference type="PANTHER" id="PTHR19338">
    <property type="entry name" value="TRANSLOCASE OF INNER MITOCHONDRIAL MEMBRANE 13 HOMOLOG"/>
    <property type="match status" value="1"/>
</dbReference>
<evidence type="ECO:0000256" key="1">
    <source>
        <dbReference type="ARBA" id="ARBA00008894"/>
    </source>
</evidence>
<reference evidence="8" key="1">
    <citation type="submission" date="2018-08" db="EMBL/GenBank/DDBJ databases">
        <authorList>
            <person name="Rossello M."/>
        </authorList>
    </citation>
    <scope>NUCLEOTIDE SEQUENCE [LARGE SCALE GENOMIC DNA]</scope>
    <source>
        <strain evidence="8">cv. Chinese Spring</strain>
    </source>
</reference>
<keyword evidence="5" id="KW-0611">Plant defense</keyword>
<protein>
    <submittedName>
        <fullName evidence="8">Uncharacterized protein</fullName>
    </submittedName>
</protein>
<dbReference type="EnsemblPlants" id="TraesCS2B02G078000.1">
    <property type="protein sequence ID" value="TraesCS2B02G078000.1.cds1"/>
    <property type="gene ID" value="TraesCS2B02G078000"/>
</dbReference>
<dbReference type="Gramene" id="TraesNOR2B03G00854770.1">
    <property type="protein sequence ID" value="TraesNOR2B03G00854770.1.CDS1"/>
    <property type="gene ID" value="TraesNOR2B03G00854770"/>
</dbReference>
<evidence type="ECO:0000256" key="4">
    <source>
        <dbReference type="ARBA" id="ARBA00022741"/>
    </source>
</evidence>
<dbReference type="SUPFAM" id="SSF52540">
    <property type="entry name" value="P-loop containing nucleoside triphosphate hydrolases"/>
    <property type="match status" value="1"/>
</dbReference>
<evidence type="ECO:0000313" key="9">
    <source>
        <dbReference type="Proteomes" id="UP000019116"/>
    </source>
</evidence>
<feature type="domain" description="Disease resistance N-terminal" evidence="7">
    <location>
        <begin position="21"/>
        <end position="100"/>
    </location>
</feature>
<sequence length="378" mass="43217">MAEGVILLAVTKIGIALGNEVINKAGPLFRNVKAQVAELQGGMSRISCELRLMHEFLCTMDVRNRKDQAYGVWMEEVRKVAHRIEDIVDEYLHLVGKRHEIGWRFYLMKGFKQPEDLLSLTQIVSQIKEAETSLVHLFKARERWVPMANNGPADNSAYIVERSQHLASTSRSISEDLVGVEENRKKLQKWLGDHVKERSIVVLYGMGGLGKTALAANVYNEKREKYDCHAWVSVSQTYSPIELLRKLFKELHRDGETAPSEITTMDLINIKGKLSKFLEQKRYLIVLDDVWKQEAFSDLLGELAPNTKGSRIVITTRNDDIARLASKGRALKSECLPDDKAWLLFRRKAFRREEDYECPTELKGYSEQIVAKCKGYSE</sequence>
<dbReference type="InterPro" id="IPR002182">
    <property type="entry name" value="NB-ARC"/>
</dbReference>
<feature type="domain" description="NB-ARC" evidence="6">
    <location>
        <begin position="182"/>
        <end position="353"/>
    </location>
</feature>